<name>A0A8S3Y460_PARAO</name>
<keyword evidence="7" id="KW-1185">Reference proteome</keyword>
<evidence type="ECO:0000313" key="6">
    <source>
        <dbReference type="EMBL" id="CAG5054835.1"/>
    </source>
</evidence>
<evidence type="ECO:0000256" key="2">
    <source>
        <dbReference type="ARBA" id="ARBA00023125"/>
    </source>
</evidence>
<feature type="compositionally biased region" description="Basic residues" evidence="4">
    <location>
        <begin position="397"/>
        <end position="412"/>
    </location>
</feature>
<keyword evidence="2" id="KW-0238">DNA-binding</keyword>
<keyword evidence="3" id="KW-0539">Nucleus</keyword>
<gene>
    <name evidence="6" type="ORF">PAPOLLO_LOCUS26075</name>
</gene>
<evidence type="ECO:0000313" key="7">
    <source>
        <dbReference type="Proteomes" id="UP000691718"/>
    </source>
</evidence>
<evidence type="ECO:0000256" key="4">
    <source>
        <dbReference type="SAM" id="MobiDB-lite"/>
    </source>
</evidence>
<dbReference type="AlphaFoldDB" id="A0A8S3Y460"/>
<feature type="compositionally biased region" description="Basic residues" evidence="4">
    <location>
        <begin position="502"/>
        <end position="512"/>
    </location>
</feature>
<evidence type="ECO:0000259" key="5">
    <source>
        <dbReference type="PROSITE" id="PS51253"/>
    </source>
</evidence>
<evidence type="ECO:0000256" key="1">
    <source>
        <dbReference type="ARBA" id="ARBA00004123"/>
    </source>
</evidence>
<dbReference type="EMBL" id="CAJQZP010001572">
    <property type="protein sequence ID" value="CAG5054835.1"/>
    <property type="molecule type" value="Genomic_DNA"/>
</dbReference>
<dbReference type="Proteomes" id="UP000691718">
    <property type="component" value="Unassembled WGS sequence"/>
</dbReference>
<feature type="compositionally biased region" description="Basic residues" evidence="4">
    <location>
        <begin position="427"/>
        <end position="438"/>
    </location>
</feature>
<reference evidence="6" key="1">
    <citation type="submission" date="2021-04" db="EMBL/GenBank/DDBJ databases">
        <authorList>
            <person name="Tunstrom K."/>
        </authorList>
    </citation>
    <scope>NUCLEOTIDE SEQUENCE</scope>
</reference>
<evidence type="ECO:0000256" key="3">
    <source>
        <dbReference type="ARBA" id="ARBA00023242"/>
    </source>
</evidence>
<dbReference type="GO" id="GO:0003677">
    <property type="term" value="F:DNA binding"/>
    <property type="evidence" value="ECO:0007669"/>
    <property type="project" value="UniProtKB-KW"/>
</dbReference>
<comment type="subcellular location">
    <subcellularLocation>
        <location evidence="1">Nucleus</location>
    </subcellularLocation>
</comment>
<protein>
    <submittedName>
        <fullName evidence="6">(apollo) hypothetical protein</fullName>
    </submittedName>
</protein>
<feature type="compositionally biased region" description="Polar residues" evidence="4">
    <location>
        <begin position="416"/>
        <end position="425"/>
    </location>
</feature>
<feature type="compositionally biased region" description="Basic and acidic residues" evidence="4">
    <location>
        <begin position="513"/>
        <end position="534"/>
    </location>
</feature>
<dbReference type="OrthoDB" id="10035668at2759"/>
<comment type="caution">
    <text evidence="6">The sequence shown here is derived from an EMBL/GenBank/DDBJ whole genome shotgun (WGS) entry which is preliminary data.</text>
</comment>
<feature type="domain" description="HTH CENPB-type" evidence="5">
    <location>
        <begin position="39"/>
        <end position="114"/>
    </location>
</feature>
<dbReference type="InterPro" id="IPR007889">
    <property type="entry name" value="HTH_Psq"/>
</dbReference>
<proteinExistence type="predicted"/>
<dbReference type="Pfam" id="PF03184">
    <property type="entry name" value="DDE_1"/>
    <property type="match status" value="1"/>
</dbReference>
<organism evidence="6 7">
    <name type="scientific">Parnassius apollo</name>
    <name type="common">Apollo butterfly</name>
    <name type="synonym">Papilio apollo</name>
    <dbReference type="NCBI Taxonomy" id="110799"/>
    <lineage>
        <taxon>Eukaryota</taxon>
        <taxon>Metazoa</taxon>
        <taxon>Ecdysozoa</taxon>
        <taxon>Arthropoda</taxon>
        <taxon>Hexapoda</taxon>
        <taxon>Insecta</taxon>
        <taxon>Pterygota</taxon>
        <taxon>Neoptera</taxon>
        <taxon>Endopterygota</taxon>
        <taxon>Lepidoptera</taxon>
        <taxon>Glossata</taxon>
        <taxon>Ditrysia</taxon>
        <taxon>Papilionoidea</taxon>
        <taxon>Papilionidae</taxon>
        <taxon>Parnassiinae</taxon>
        <taxon>Parnassini</taxon>
        <taxon>Parnassius</taxon>
        <taxon>Parnassius</taxon>
    </lineage>
</organism>
<dbReference type="InterPro" id="IPR004875">
    <property type="entry name" value="DDE_SF_endonuclease_dom"/>
</dbReference>
<feature type="compositionally biased region" description="Basic and acidic residues" evidence="4">
    <location>
        <begin position="439"/>
        <end position="448"/>
    </location>
</feature>
<accession>A0A8S3Y460</accession>
<feature type="region of interest" description="Disordered" evidence="4">
    <location>
        <begin position="502"/>
        <end position="558"/>
    </location>
</feature>
<sequence length="655" mass="76141">MKRALEEVKNHHLSMYAASKKYQIPTTTLFERLKGISTKSVGRPQAIPIEDEKRLAEAIRVMEKWGFGLSRREILEMVEDYVKKNNLNTVFKNNKPGTDWFINFRKRNRLSIKKPQPVEHVRKQMTDPFIIFDYFDLLQDTLTELDLFEKPHLIWNLDETSLCMDPTKTKAINKPCSRTTCGSGKENVTVLATASAAGNKLDPLIIYKGKNLWDQWITDSQNYDFDIAYAASAKGWMETEIFYNYFEKVLIPALVPVDKFESEAYKRYLKKKDEHSQSQLESKNPKSLKELCVRVLNEEFYFSEAPNRAGKVVSTLSQNDFSSEYVTFLSQLSKKDDACQPFVANNTSDSPKCLQFQKSCHLKPKENEKPKINIISNLKVNFEDLLLEKVRQEKRNKVPVKKKRVAKGKRPKEVKQPSQTGTSGTKKVNKRRQSKKSKRQENLDKSTSHSETISIYSDTDINESSFLDDLLNEEEFKFLEENIGDGTYDECAKILNEVNVSKKGKGKGKKSKGKENTEDKNEVNKDVDKNDKKTVKNGTDIKSANTTEDEEEKDIQDQKDGYELNDSVLVRYYCRKKWNYFVGFIEKVINKDEETYYTVNFLKTIRRPQLTFVISKKKDYDEVTKQLIVKKVKLEKNNESYKEYILSEENDKIYF</sequence>
<dbReference type="Pfam" id="PF05225">
    <property type="entry name" value="HTH_psq"/>
    <property type="match status" value="1"/>
</dbReference>
<feature type="region of interest" description="Disordered" evidence="4">
    <location>
        <begin position="397"/>
        <end position="451"/>
    </location>
</feature>
<dbReference type="PROSITE" id="PS51253">
    <property type="entry name" value="HTH_CENPB"/>
    <property type="match status" value="1"/>
</dbReference>
<dbReference type="GO" id="GO:0005634">
    <property type="term" value="C:nucleus"/>
    <property type="evidence" value="ECO:0007669"/>
    <property type="project" value="UniProtKB-SubCell"/>
</dbReference>
<dbReference type="InterPro" id="IPR006600">
    <property type="entry name" value="HTH_CenpB_DNA-bd_dom"/>
</dbReference>